<dbReference type="InterPro" id="IPR052035">
    <property type="entry name" value="ZnF_BED_domain_contain"/>
</dbReference>
<keyword evidence="3" id="KW-0863">Zinc-finger</keyword>
<dbReference type="InterPro" id="IPR036236">
    <property type="entry name" value="Znf_C2H2_sf"/>
</dbReference>
<reference evidence="7" key="1">
    <citation type="submission" date="2020-05" db="EMBL/GenBank/DDBJ databases">
        <title>WGS assembly of Panicum virgatum.</title>
        <authorList>
            <person name="Lovell J.T."/>
            <person name="Jenkins J."/>
            <person name="Shu S."/>
            <person name="Juenger T.E."/>
            <person name="Schmutz J."/>
        </authorList>
    </citation>
    <scope>NUCLEOTIDE SEQUENCE</scope>
    <source>
        <strain evidence="7">AP13</strain>
    </source>
</reference>
<comment type="caution">
    <text evidence="7">The sequence shown here is derived from an EMBL/GenBank/DDBJ whole genome shotgun (WGS) entry which is preliminary data.</text>
</comment>
<dbReference type="GO" id="GO:0005634">
    <property type="term" value="C:nucleus"/>
    <property type="evidence" value="ECO:0007669"/>
    <property type="project" value="UniProtKB-SubCell"/>
</dbReference>
<evidence type="ECO:0000256" key="4">
    <source>
        <dbReference type="ARBA" id="ARBA00022833"/>
    </source>
</evidence>
<keyword evidence="8" id="KW-1185">Reference proteome</keyword>
<dbReference type="SUPFAM" id="SSF57667">
    <property type="entry name" value="beta-beta-alpha zinc fingers"/>
    <property type="match status" value="1"/>
</dbReference>
<evidence type="ECO:0000256" key="6">
    <source>
        <dbReference type="SAM" id="SignalP"/>
    </source>
</evidence>
<dbReference type="PANTHER" id="PTHR46481">
    <property type="entry name" value="ZINC FINGER BED DOMAIN-CONTAINING PROTEIN 4"/>
    <property type="match status" value="1"/>
</dbReference>
<evidence type="ECO:0000256" key="1">
    <source>
        <dbReference type="ARBA" id="ARBA00004123"/>
    </source>
</evidence>
<keyword evidence="5" id="KW-0539">Nucleus</keyword>
<dbReference type="SMART" id="SM00614">
    <property type="entry name" value="ZnF_BED"/>
    <property type="match status" value="1"/>
</dbReference>
<evidence type="ECO:0000256" key="2">
    <source>
        <dbReference type="ARBA" id="ARBA00022723"/>
    </source>
</evidence>
<dbReference type="GO" id="GO:0008270">
    <property type="term" value="F:zinc ion binding"/>
    <property type="evidence" value="ECO:0007669"/>
    <property type="project" value="UniProtKB-KW"/>
</dbReference>
<sequence length="208" mass="23508">MMKKTCSRGSRNCLAKWLMHLSILLLMVMLPVPDAEGSAKRNRPCTSDVWDEYEKIYKVVNGKRIRFQAKCIHCGKVYAALSTFDTGTLKRHLLACSAKMQKCHSSQSLLQFNPNGTLGHWEYSPEVARTQLCRLIARLDLPLGFGDSEIFEEYIKIAHNPRFASVSWQTTTRDLAKYYADCRSKVMDTLAATSSVAFTSDIWSVLTG</sequence>
<comment type="subcellular location">
    <subcellularLocation>
        <location evidence="1">Nucleus</location>
    </subcellularLocation>
</comment>
<accession>A0A8T0VVU1</accession>
<protein>
    <recommendedName>
        <fullName evidence="9">BED-type domain-containing protein</fullName>
    </recommendedName>
</protein>
<evidence type="ECO:0000313" key="7">
    <source>
        <dbReference type="EMBL" id="KAG2640242.1"/>
    </source>
</evidence>
<evidence type="ECO:0008006" key="9">
    <source>
        <dbReference type="Google" id="ProtNLM"/>
    </source>
</evidence>
<dbReference type="AlphaFoldDB" id="A0A8T0VVU1"/>
<keyword evidence="2" id="KW-0479">Metal-binding</keyword>
<evidence type="ECO:0000256" key="5">
    <source>
        <dbReference type="ARBA" id="ARBA00023242"/>
    </source>
</evidence>
<gene>
    <name evidence="7" type="ORF">PVAP13_2KG060416</name>
</gene>
<organism evidence="7 8">
    <name type="scientific">Panicum virgatum</name>
    <name type="common">Blackwell switchgrass</name>
    <dbReference type="NCBI Taxonomy" id="38727"/>
    <lineage>
        <taxon>Eukaryota</taxon>
        <taxon>Viridiplantae</taxon>
        <taxon>Streptophyta</taxon>
        <taxon>Embryophyta</taxon>
        <taxon>Tracheophyta</taxon>
        <taxon>Spermatophyta</taxon>
        <taxon>Magnoliopsida</taxon>
        <taxon>Liliopsida</taxon>
        <taxon>Poales</taxon>
        <taxon>Poaceae</taxon>
        <taxon>PACMAD clade</taxon>
        <taxon>Panicoideae</taxon>
        <taxon>Panicodae</taxon>
        <taxon>Paniceae</taxon>
        <taxon>Panicinae</taxon>
        <taxon>Panicum</taxon>
        <taxon>Panicum sect. Hiantes</taxon>
    </lineage>
</organism>
<proteinExistence type="predicted"/>
<name>A0A8T0VVU1_PANVG</name>
<feature type="chain" id="PRO_5035737785" description="BED-type domain-containing protein" evidence="6">
    <location>
        <begin position="38"/>
        <end position="208"/>
    </location>
</feature>
<evidence type="ECO:0000313" key="8">
    <source>
        <dbReference type="Proteomes" id="UP000823388"/>
    </source>
</evidence>
<dbReference type="EMBL" id="CM029039">
    <property type="protein sequence ID" value="KAG2640242.1"/>
    <property type="molecule type" value="Genomic_DNA"/>
</dbReference>
<feature type="signal peptide" evidence="6">
    <location>
        <begin position="1"/>
        <end position="37"/>
    </location>
</feature>
<keyword evidence="6" id="KW-0732">Signal</keyword>
<dbReference type="Proteomes" id="UP000823388">
    <property type="component" value="Chromosome 2K"/>
</dbReference>
<keyword evidence="4" id="KW-0862">Zinc</keyword>
<dbReference type="PANTHER" id="PTHR46481:SF10">
    <property type="entry name" value="ZINC FINGER BED DOMAIN-CONTAINING PROTEIN 39"/>
    <property type="match status" value="1"/>
</dbReference>
<evidence type="ECO:0000256" key="3">
    <source>
        <dbReference type="ARBA" id="ARBA00022771"/>
    </source>
</evidence>